<sequence>MELDLGPEIAQFRAELRDWIAAEAPQGLADVFDWNMVTNAGGRRGAAMAAAMEHPAYKEWEAKLAARHLICPQWPEEFGGAGMDAVRVAVLNEEFHRAGVPRVSRGMGESLAGPSIIVHGTPEQHAYFLPRIISGEDVYCQGFSEPNHGSDLAAVETRGVVSGNDIVITGQKVWTSGAAKANMMFLLCRTDPRAEKHAGLSYVLIDFTDPGVQYRPIKQMSGAAEFCEDFIDGVRAPLFNVIGGLNNGWRVAMTTLGHERGGRATVAHLGYEREFWELVETARKRGKTTDPQIRQRLAWAYTQVELMRYSGLRTLAQVAAGRAPGPEASVAKLFWSEYHKKLGEIAMAIEGADALLRPEGEGYPVTPWQGVFLSSRAGTIYSGTSEIQRNIIGERALGLPKEPRLAG</sequence>
<dbReference type="Pfam" id="PF02770">
    <property type="entry name" value="Acyl-CoA_dh_M"/>
    <property type="match status" value="1"/>
</dbReference>
<name>A0ABV1WCB6_9ACTN</name>
<feature type="domain" description="Acyl-CoA dehydrogenase/oxidase C-terminal" evidence="7">
    <location>
        <begin position="246"/>
        <end position="396"/>
    </location>
</feature>
<proteinExistence type="inferred from homology"/>
<evidence type="ECO:0000259" key="7">
    <source>
        <dbReference type="Pfam" id="PF00441"/>
    </source>
</evidence>
<evidence type="ECO:0000256" key="5">
    <source>
        <dbReference type="ARBA" id="ARBA00023002"/>
    </source>
</evidence>
<dbReference type="Pfam" id="PF00441">
    <property type="entry name" value="Acyl-CoA_dh_1"/>
    <property type="match status" value="1"/>
</dbReference>
<dbReference type="PANTHER" id="PTHR43292">
    <property type="entry name" value="ACYL-COA DEHYDROGENASE"/>
    <property type="match status" value="1"/>
</dbReference>
<reference evidence="10 11" key="1">
    <citation type="submission" date="2024-06" db="EMBL/GenBank/DDBJ databases">
        <title>The Natural Products Discovery Center: Release of the First 8490 Sequenced Strains for Exploring Actinobacteria Biosynthetic Diversity.</title>
        <authorList>
            <person name="Kalkreuter E."/>
            <person name="Kautsar S.A."/>
            <person name="Yang D."/>
            <person name="Bader C.D."/>
            <person name="Teijaro C.N."/>
            <person name="Fluegel L."/>
            <person name="Davis C.M."/>
            <person name="Simpson J.R."/>
            <person name="Lauterbach L."/>
            <person name="Steele A.D."/>
            <person name="Gui C."/>
            <person name="Meng S."/>
            <person name="Li G."/>
            <person name="Viehrig K."/>
            <person name="Ye F."/>
            <person name="Su P."/>
            <person name="Kiefer A.F."/>
            <person name="Nichols A."/>
            <person name="Cepeda A.J."/>
            <person name="Yan W."/>
            <person name="Fan B."/>
            <person name="Jiang Y."/>
            <person name="Adhikari A."/>
            <person name="Zheng C.-J."/>
            <person name="Schuster L."/>
            <person name="Cowan T.M."/>
            <person name="Smanski M.J."/>
            <person name="Chevrette M.G."/>
            <person name="De Carvalho L.P.S."/>
            <person name="Shen B."/>
        </authorList>
    </citation>
    <scope>NUCLEOTIDE SEQUENCE [LARGE SCALE GENOMIC DNA]</scope>
    <source>
        <strain evidence="10 11">NPDC000634</strain>
    </source>
</reference>
<evidence type="ECO:0000259" key="9">
    <source>
        <dbReference type="Pfam" id="PF02771"/>
    </source>
</evidence>
<dbReference type="InterPro" id="IPR037069">
    <property type="entry name" value="AcylCoA_DH/ox_N_sf"/>
</dbReference>
<dbReference type="InterPro" id="IPR013786">
    <property type="entry name" value="AcylCoA_DH/ox_N"/>
</dbReference>
<organism evidence="10 11">
    <name type="scientific">Streptomyces carpinensis</name>
    <dbReference type="NCBI Taxonomy" id="66369"/>
    <lineage>
        <taxon>Bacteria</taxon>
        <taxon>Bacillati</taxon>
        <taxon>Actinomycetota</taxon>
        <taxon>Actinomycetes</taxon>
        <taxon>Kitasatosporales</taxon>
        <taxon>Streptomycetaceae</taxon>
        <taxon>Streptomyces</taxon>
    </lineage>
</organism>
<dbReference type="InterPro" id="IPR009100">
    <property type="entry name" value="AcylCoA_DH/oxidase_NM_dom_sf"/>
</dbReference>
<comment type="caution">
    <text evidence="10">The sequence shown here is derived from an EMBL/GenBank/DDBJ whole genome shotgun (WGS) entry which is preliminary data.</text>
</comment>
<dbReference type="SUPFAM" id="SSF47203">
    <property type="entry name" value="Acyl-CoA dehydrogenase C-terminal domain-like"/>
    <property type="match status" value="1"/>
</dbReference>
<dbReference type="InterPro" id="IPR052161">
    <property type="entry name" value="Mycobact_Acyl-CoA_DH"/>
</dbReference>
<dbReference type="InterPro" id="IPR006091">
    <property type="entry name" value="Acyl-CoA_Oxase/DH_mid-dom"/>
</dbReference>
<dbReference type="InterPro" id="IPR046373">
    <property type="entry name" value="Acyl-CoA_Oxase/DH_mid-dom_sf"/>
</dbReference>
<evidence type="ECO:0000256" key="4">
    <source>
        <dbReference type="ARBA" id="ARBA00022827"/>
    </source>
</evidence>
<evidence type="ECO:0000259" key="8">
    <source>
        <dbReference type="Pfam" id="PF02770"/>
    </source>
</evidence>
<dbReference type="Proteomes" id="UP001458415">
    <property type="component" value="Unassembled WGS sequence"/>
</dbReference>
<accession>A0ABV1WCB6</accession>
<keyword evidence="5 6" id="KW-0560">Oxidoreductase</keyword>
<evidence type="ECO:0000256" key="1">
    <source>
        <dbReference type="ARBA" id="ARBA00001974"/>
    </source>
</evidence>
<dbReference type="Gene3D" id="1.20.140.10">
    <property type="entry name" value="Butyryl-CoA Dehydrogenase, subunit A, domain 3"/>
    <property type="match status" value="1"/>
</dbReference>
<feature type="domain" description="Acyl-CoA dehydrogenase/oxidase N-terminal" evidence="9">
    <location>
        <begin position="51"/>
        <end position="136"/>
    </location>
</feature>
<comment type="cofactor">
    <cofactor evidence="1 6">
        <name>FAD</name>
        <dbReference type="ChEBI" id="CHEBI:57692"/>
    </cofactor>
</comment>
<protein>
    <submittedName>
        <fullName evidence="10">Acyl-CoA dehydrogenase family protein</fullName>
    </submittedName>
</protein>
<evidence type="ECO:0000256" key="2">
    <source>
        <dbReference type="ARBA" id="ARBA00009347"/>
    </source>
</evidence>
<dbReference type="InterPro" id="IPR036250">
    <property type="entry name" value="AcylCo_DH-like_C"/>
</dbReference>
<dbReference type="PANTHER" id="PTHR43292:SF3">
    <property type="entry name" value="ACYL-COA DEHYDROGENASE FADE29"/>
    <property type="match status" value="1"/>
</dbReference>
<evidence type="ECO:0000256" key="6">
    <source>
        <dbReference type="RuleBase" id="RU362125"/>
    </source>
</evidence>
<keyword evidence="4 6" id="KW-0274">FAD</keyword>
<gene>
    <name evidence="10" type="ORF">ABT317_33715</name>
</gene>
<dbReference type="Pfam" id="PF02771">
    <property type="entry name" value="Acyl-CoA_dh_N"/>
    <property type="match status" value="1"/>
</dbReference>
<dbReference type="SUPFAM" id="SSF56645">
    <property type="entry name" value="Acyl-CoA dehydrogenase NM domain-like"/>
    <property type="match status" value="1"/>
</dbReference>
<dbReference type="InterPro" id="IPR009075">
    <property type="entry name" value="AcylCo_DH/oxidase_C"/>
</dbReference>
<evidence type="ECO:0000313" key="11">
    <source>
        <dbReference type="Proteomes" id="UP001458415"/>
    </source>
</evidence>
<dbReference type="Gene3D" id="2.40.110.10">
    <property type="entry name" value="Butyryl-CoA Dehydrogenase, subunit A, domain 2"/>
    <property type="match status" value="1"/>
</dbReference>
<evidence type="ECO:0000313" key="10">
    <source>
        <dbReference type="EMBL" id="MER6981797.1"/>
    </source>
</evidence>
<dbReference type="RefSeq" id="WP_086727797.1">
    <property type="nucleotide sequence ID" value="NZ_MUBM01000203.1"/>
</dbReference>
<dbReference type="Gene3D" id="1.10.540.10">
    <property type="entry name" value="Acyl-CoA dehydrogenase/oxidase, N-terminal domain"/>
    <property type="match status" value="1"/>
</dbReference>
<dbReference type="EMBL" id="JBEPCU010000855">
    <property type="protein sequence ID" value="MER6981797.1"/>
    <property type="molecule type" value="Genomic_DNA"/>
</dbReference>
<comment type="similarity">
    <text evidence="2 6">Belongs to the acyl-CoA dehydrogenase family.</text>
</comment>
<feature type="domain" description="Acyl-CoA oxidase/dehydrogenase middle" evidence="8">
    <location>
        <begin position="140"/>
        <end position="224"/>
    </location>
</feature>
<keyword evidence="3 6" id="KW-0285">Flavoprotein</keyword>
<keyword evidence="11" id="KW-1185">Reference proteome</keyword>
<evidence type="ECO:0000256" key="3">
    <source>
        <dbReference type="ARBA" id="ARBA00022630"/>
    </source>
</evidence>